<dbReference type="AlphaFoldDB" id="A0A4P8XSY7"/>
<keyword evidence="2" id="KW-1185">Reference proteome</keyword>
<name>A0A4P8XSY7_9FIRM</name>
<reference evidence="1 2" key="1">
    <citation type="submission" date="2019-04" db="EMBL/GenBank/DDBJ databases">
        <authorList>
            <person name="Embree M."/>
            <person name="Gaffney J.R."/>
        </authorList>
    </citation>
    <scope>NUCLEOTIDE SEQUENCE [LARGE SCALE GENOMIC DNA]</scope>
    <source>
        <strain evidence="1 2">JE7A12</strain>
    </source>
</reference>
<dbReference type="Proteomes" id="UP000301475">
    <property type="component" value="Chromosome"/>
</dbReference>
<evidence type="ECO:0000313" key="1">
    <source>
        <dbReference type="EMBL" id="QCT06056.1"/>
    </source>
</evidence>
<dbReference type="RefSeq" id="WP_138156154.1">
    <property type="nucleotide sequence ID" value="NZ_CP039381.1"/>
</dbReference>
<gene>
    <name evidence="1" type="ORF">E5Z56_01135</name>
</gene>
<sequence length="109" mass="12628">MIKNSNNMNLEIQKLIDQMVDNNVSALMEGINSNIPILNLNAIIFGTRYKFNNDDFINTIKERFVDSNIKFFGTELKCFAIASLHLLNVQKYVGTDRTILRLIESNFYF</sequence>
<dbReference type="KEGG" id="ruj:E5Z56_01135"/>
<dbReference type="EMBL" id="CP039381">
    <property type="protein sequence ID" value="QCT06056.1"/>
    <property type="molecule type" value="Genomic_DNA"/>
</dbReference>
<organism evidence="1 2">
    <name type="scientific">Ruminococcus bovis</name>
    <dbReference type="NCBI Taxonomy" id="2564099"/>
    <lineage>
        <taxon>Bacteria</taxon>
        <taxon>Bacillati</taxon>
        <taxon>Bacillota</taxon>
        <taxon>Clostridia</taxon>
        <taxon>Eubacteriales</taxon>
        <taxon>Oscillospiraceae</taxon>
        <taxon>Ruminococcus</taxon>
    </lineage>
</organism>
<accession>A0A4P8XSY7</accession>
<protein>
    <submittedName>
        <fullName evidence="1">Uncharacterized protein</fullName>
    </submittedName>
</protein>
<evidence type="ECO:0000313" key="2">
    <source>
        <dbReference type="Proteomes" id="UP000301475"/>
    </source>
</evidence>
<proteinExistence type="predicted"/>